<dbReference type="Proteomes" id="UP000321389">
    <property type="component" value="Chromosome"/>
</dbReference>
<dbReference type="AlphaFoldDB" id="A0A5B8KV41"/>
<evidence type="ECO:0000259" key="2">
    <source>
        <dbReference type="PROSITE" id="PS50943"/>
    </source>
</evidence>
<dbReference type="GO" id="GO:0003677">
    <property type="term" value="F:DNA binding"/>
    <property type="evidence" value="ECO:0007669"/>
    <property type="project" value="UniProtKB-KW"/>
</dbReference>
<dbReference type="SUPFAM" id="SSF51182">
    <property type="entry name" value="RmlC-like cupins"/>
    <property type="match status" value="1"/>
</dbReference>
<dbReference type="CDD" id="cd00093">
    <property type="entry name" value="HTH_XRE"/>
    <property type="match status" value="1"/>
</dbReference>
<dbReference type="RefSeq" id="WP_146298084.1">
    <property type="nucleotide sequence ID" value="NZ_CP042301.2"/>
</dbReference>
<dbReference type="KEGG" id="niy:FQ775_03025"/>
<keyword evidence="1" id="KW-0238">DNA-binding</keyword>
<dbReference type="InterPro" id="IPR010982">
    <property type="entry name" value="Lambda_DNA-bd_dom_sf"/>
</dbReference>
<dbReference type="SUPFAM" id="SSF47413">
    <property type="entry name" value="lambda repressor-like DNA-binding domains"/>
    <property type="match status" value="1"/>
</dbReference>
<name>A0A5B8KV41_9HYPH</name>
<evidence type="ECO:0000256" key="1">
    <source>
        <dbReference type="ARBA" id="ARBA00023125"/>
    </source>
</evidence>
<dbReference type="CDD" id="cd02209">
    <property type="entry name" value="cupin_XRE_C"/>
    <property type="match status" value="1"/>
</dbReference>
<dbReference type="InterPro" id="IPR011051">
    <property type="entry name" value="RmlC_Cupin_sf"/>
</dbReference>
<dbReference type="InterPro" id="IPR001387">
    <property type="entry name" value="Cro/C1-type_HTH"/>
</dbReference>
<dbReference type="OrthoDB" id="189170at2"/>
<protein>
    <submittedName>
        <fullName evidence="3">Helix-turn-helix transcriptional regulator</fullName>
    </submittedName>
</protein>
<dbReference type="SMART" id="SM00530">
    <property type="entry name" value="HTH_XRE"/>
    <property type="match status" value="1"/>
</dbReference>
<dbReference type="PROSITE" id="PS50943">
    <property type="entry name" value="HTH_CROC1"/>
    <property type="match status" value="1"/>
</dbReference>
<dbReference type="PANTHER" id="PTHR46797:SF10">
    <property type="entry name" value="BLR1115 PROTEIN"/>
    <property type="match status" value="1"/>
</dbReference>
<evidence type="ECO:0000313" key="3">
    <source>
        <dbReference type="EMBL" id="QDY99428.1"/>
    </source>
</evidence>
<dbReference type="Pfam" id="PF13560">
    <property type="entry name" value="HTH_31"/>
    <property type="match status" value="1"/>
</dbReference>
<dbReference type="GO" id="GO:0005829">
    <property type="term" value="C:cytosol"/>
    <property type="evidence" value="ECO:0007669"/>
    <property type="project" value="TreeGrafter"/>
</dbReference>
<dbReference type="GO" id="GO:0003700">
    <property type="term" value="F:DNA-binding transcription factor activity"/>
    <property type="evidence" value="ECO:0007669"/>
    <property type="project" value="TreeGrafter"/>
</dbReference>
<dbReference type="InterPro" id="IPR014710">
    <property type="entry name" value="RmlC-like_jellyroll"/>
</dbReference>
<accession>A0A5B8KV41</accession>
<dbReference type="PANTHER" id="PTHR46797">
    <property type="entry name" value="HTH-TYPE TRANSCRIPTIONAL REGULATOR"/>
    <property type="match status" value="1"/>
</dbReference>
<reference evidence="3" key="1">
    <citation type="submission" date="2020-04" db="EMBL/GenBank/DDBJ databases">
        <title>Nitratireductor sp. nov. isolated from mangrove soil.</title>
        <authorList>
            <person name="Ye Y."/>
        </authorList>
    </citation>
    <scope>NUCLEOTIDE SEQUENCE</scope>
    <source>
        <strain evidence="3">SY7</strain>
    </source>
</reference>
<proteinExistence type="predicted"/>
<feature type="domain" description="HTH cro/C1-type" evidence="2">
    <location>
        <begin position="17"/>
        <end position="71"/>
    </location>
</feature>
<keyword evidence="4" id="KW-1185">Reference proteome</keyword>
<organism evidence="3 4">
    <name type="scientific">Nitratireductor mangrovi</name>
    <dbReference type="NCBI Taxonomy" id="2599600"/>
    <lineage>
        <taxon>Bacteria</taxon>
        <taxon>Pseudomonadati</taxon>
        <taxon>Pseudomonadota</taxon>
        <taxon>Alphaproteobacteria</taxon>
        <taxon>Hyphomicrobiales</taxon>
        <taxon>Phyllobacteriaceae</taxon>
        <taxon>Nitratireductor</taxon>
    </lineage>
</organism>
<dbReference type="InterPro" id="IPR050807">
    <property type="entry name" value="TransReg_Diox_bact_type"/>
</dbReference>
<dbReference type="EMBL" id="CP042301">
    <property type="protein sequence ID" value="QDY99428.1"/>
    <property type="molecule type" value="Genomic_DNA"/>
</dbReference>
<gene>
    <name evidence="3" type="ORF">FQ775_03025</name>
</gene>
<evidence type="ECO:0000313" key="4">
    <source>
        <dbReference type="Proteomes" id="UP000321389"/>
    </source>
</evidence>
<dbReference type="Gene3D" id="2.60.120.10">
    <property type="entry name" value="Jelly Rolls"/>
    <property type="match status" value="1"/>
</dbReference>
<dbReference type="Gene3D" id="1.10.260.40">
    <property type="entry name" value="lambda repressor-like DNA-binding domains"/>
    <property type="match status" value="1"/>
</dbReference>
<sequence length="188" mass="20606">MSELILETADRRLAERLRTLRGENGWSLDELAARAGVSRATLSRLENAEVSPTAHVLGRLCSVYGLQMSRLMMMVEAGFAPLRRAGEQPLWSDPETGFRRRVVSPPSGALAGEVIEGDIPAATSIRYDHPSRPGLEHHLVLLDGCLRVTVDEAAHDLGPGDCLRYRLAGPSEFATPERSGARYLLFMV</sequence>